<dbReference type="InterPro" id="IPR041375">
    <property type="entry name" value="VapC45_PIN-like"/>
</dbReference>
<organism evidence="2 3">
    <name type="scientific">Catellatospora bangladeshensis</name>
    <dbReference type="NCBI Taxonomy" id="310355"/>
    <lineage>
        <taxon>Bacteria</taxon>
        <taxon>Bacillati</taxon>
        <taxon>Actinomycetota</taxon>
        <taxon>Actinomycetes</taxon>
        <taxon>Micromonosporales</taxon>
        <taxon>Micromonosporaceae</taxon>
        <taxon>Catellatospora</taxon>
    </lineage>
</organism>
<dbReference type="Pfam" id="PF18478">
    <property type="entry name" value="PIN_10"/>
    <property type="match status" value="1"/>
</dbReference>
<reference evidence="2 3" key="1">
    <citation type="submission" date="2021-01" db="EMBL/GenBank/DDBJ databases">
        <title>Whole genome shotgun sequence of Catellatospora bangladeshensis NBRC 107357.</title>
        <authorList>
            <person name="Komaki H."/>
            <person name="Tamura T."/>
        </authorList>
    </citation>
    <scope>NUCLEOTIDE SEQUENCE [LARGE SCALE GENOMIC DNA]</scope>
    <source>
        <strain evidence="2 3">NBRC 107357</strain>
    </source>
</reference>
<protein>
    <recommendedName>
        <fullName evidence="1">VapC45 PIN like domain-containing protein</fullName>
    </recommendedName>
</protein>
<feature type="domain" description="VapC45 PIN like" evidence="1">
    <location>
        <begin position="1"/>
        <end position="79"/>
    </location>
</feature>
<dbReference type="RefSeq" id="WP_203745640.1">
    <property type="nucleotide sequence ID" value="NZ_BONF01000012.1"/>
</dbReference>
<name>A0A8J3JMC1_9ACTN</name>
<evidence type="ECO:0000313" key="3">
    <source>
        <dbReference type="Proteomes" id="UP000601223"/>
    </source>
</evidence>
<comment type="caution">
    <text evidence="2">The sequence shown here is derived from an EMBL/GenBank/DDBJ whole genome shotgun (WGS) entry which is preliminary data.</text>
</comment>
<gene>
    <name evidence="2" type="ORF">Cba03nite_26670</name>
</gene>
<keyword evidence="3" id="KW-1185">Reference proteome</keyword>
<dbReference type="Proteomes" id="UP000601223">
    <property type="component" value="Unassembled WGS sequence"/>
</dbReference>
<evidence type="ECO:0000259" key="1">
    <source>
        <dbReference type="Pfam" id="PF18478"/>
    </source>
</evidence>
<sequence>MKVLLDENVARPLSDVLKSFLERKGHRIDHVHDLDWSGTKDVELYQRATAEGYHVILTSDEKQLKRAPEVAVIAASGIHRIQYSHPSRGGLVGIGVAIGTVTAGLAVALDELAEAPSQLLIKLRGIDPSRSSRILVTDPAQDPPPHWPARAVAAVPAQAGEPAPEVVEISHHVPHQA</sequence>
<proteinExistence type="predicted"/>
<dbReference type="AlphaFoldDB" id="A0A8J3JMC1"/>
<dbReference type="EMBL" id="BONF01000012">
    <property type="protein sequence ID" value="GIF81318.1"/>
    <property type="molecule type" value="Genomic_DNA"/>
</dbReference>
<evidence type="ECO:0000313" key="2">
    <source>
        <dbReference type="EMBL" id="GIF81318.1"/>
    </source>
</evidence>
<accession>A0A8J3JMC1</accession>